<dbReference type="Pfam" id="PF00171">
    <property type="entry name" value="Aldedh"/>
    <property type="match status" value="1"/>
</dbReference>
<name>A0A6L3AYY6_AZOBR</name>
<evidence type="ECO:0000256" key="2">
    <source>
        <dbReference type="ARBA" id="ARBA00011738"/>
    </source>
</evidence>
<dbReference type="Proteomes" id="UP000476837">
    <property type="component" value="Unassembled WGS sequence"/>
</dbReference>
<feature type="domain" description="Aldehyde dehydrogenase" evidence="10">
    <location>
        <begin position="20"/>
        <end position="460"/>
    </location>
</feature>
<dbReference type="InterPro" id="IPR016162">
    <property type="entry name" value="Ald_DH_N"/>
</dbReference>
<dbReference type="EMBL" id="QOKV01000009">
    <property type="protein sequence ID" value="KAA0684836.1"/>
    <property type="molecule type" value="Genomic_DNA"/>
</dbReference>
<comment type="similarity">
    <text evidence="1">Belongs to the aldehyde dehydrogenase family.</text>
</comment>
<gene>
    <name evidence="11" type="ORF">DS837_15205</name>
</gene>
<evidence type="ECO:0000256" key="9">
    <source>
        <dbReference type="SAM" id="MobiDB-lite"/>
    </source>
</evidence>
<evidence type="ECO:0000256" key="8">
    <source>
        <dbReference type="ARBA" id="ARBA00067023"/>
    </source>
</evidence>
<dbReference type="FunFam" id="3.40.605.10:FF:000037">
    <property type="entry name" value="NADP-dependent fatty aldehyde dehydrogenase"/>
    <property type="match status" value="1"/>
</dbReference>
<feature type="region of interest" description="Disordered" evidence="9">
    <location>
        <begin position="520"/>
        <end position="545"/>
    </location>
</feature>
<evidence type="ECO:0000256" key="5">
    <source>
        <dbReference type="ARBA" id="ARBA00023027"/>
    </source>
</evidence>
<evidence type="ECO:0000256" key="6">
    <source>
        <dbReference type="ARBA" id="ARBA00050769"/>
    </source>
</evidence>
<dbReference type="SUPFAM" id="SSF53720">
    <property type="entry name" value="ALDH-like"/>
    <property type="match status" value="1"/>
</dbReference>
<evidence type="ECO:0000256" key="4">
    <source>
        <dbReference type="ARBA" id="ARBA00023002"/>
    </source>
</evidence>
<dbReference type="PANTHER" id="PTHR43353:SF3">
    <property type="entry name" value="ALDEHYDE DEHYDROGENASE-RELATED"/>
    <property type="match status" value="1"/>
</dbReference>
<dbReference type="InterPro" id="IPR044151">
    <property type="entry name" value="ALDH_KGSADH"/>
</dbReference>
<dbReference type="InterPro" id="IPR015590">
    <property type="entry name" value="Aldehyde_DH_dom"/>
</dbReference>
<dbReference type="RefSeq" id="WP_149165551.1">
    <property type="nucleotide sequence ID" value="NZ_QOKV01000009.1"/>
</dbReference>
<keyword evidence="4" id="KW-0560">Oxidoreductase</keyword>
<dbReference type="Gene3D" id="3.40.605.10">
    <property type="entry name" value="Aldehyde Dehydrogenase, Chain A, domain 1"/>
    <property type="match status" value="1"/>
</dbReference>
<comment type="catalytic activity">
    <reaction evidence="6">
        <text>2,5-dioxopentanoate + NAD(+) + H2O = 2-oxoglutarate + NADH + 2 H(+)</text>
        <dbReference type="Rhea" id="RHEA:47152"/>
        <dbReference type="ChEBI" id="CHEBI:15377"/>
        <dbReference type="ChEBI" id="CHEBI:15378"/>
        <dbReference type="ChEBI" id="CHEBI:16810"/>
        <dbReference type="ChEBI" id="CHEBI:57540"/>
        <dbReference type="ChEBI" id="CHEBI:57945"/>
        <dbReference type="ChEBI" id="CHEBI:58136"/>
    </reaction>
</comment>
<proteinExistence type="inferred from homology"/>
<comment type="catalytic activity">
    <reaction evidence="7">
        <text>2,5-dioxopentanoate + NADP(+) + H2O = 2-oxoglutarate + NADPH + 2 H(+)</text>
        <dbReference type="Rhea" id="RHEA:11296"/>
        <dbReference type="ChEBI" id="CHEBI:15377"/>
        <dbReference type="ChEBI" id="CHEBI:15378"/>
        <dbReference type="ChEBI" id="CHEBI:16810"/>
        <dbReference type="ChEBI" id="CHEBI:57783"/>
        <dbReference type="ChEBI" id="CHEBI:58136"/>
        <dbReference type="ChEBI" id="CHEBI:58349"/>
        <dbReference type="EC" id="1.2.1.26"/>
    </reaction>
</comment>
<dbReference type="Gene3D" id="3.40.309.10">
    <property type="entry name" value="Aldehyde Dehydrogenase, Chain A, domain 2"/>
    <property type="match status" value="1"/>
</dbReference>
<evidence type="ECO:0000313" key="12">
    <source>
        <dbReference type="Proteomes" id="UP000476837"/>
    </source>
</evidence>
<comment type="caution">
    <text evidence="11">The sequence shown here is derived from an EMBL/GenBank/DDBJ whole genome shotgun (WGS) entry which is preliminary data.</text>
</comment>
<dbReference type="GO" id="GO:0047533">
    <property type="term" value="F:2,5-dioxovalerate dehydrogenase (NADP+) activity"/>
    <property type="evidence" value="ECO:0007669"/>
    <property type="project" value="UniProtKB-EC"/>
</dbReference>
<evidence type="ECO:0000259" key="10">
    <source>
        <dbReference type="Pfam" id="PF00171"/>
    </source>
</evidence>
<protein>
    <recommendedName>
        <fullName evidence="8">2,5-dioxovalerate dehydrogenase</fullName>
        <ecNumber evidence="8">1.2.1.26</ecNumber>
    </recommendedName>
</protein>
<keyword evidence="5" id="KW-0520">NAD</keyword>
<dbReference type="InterPro" id="IPR016163">
    <property type="entry name" value="Ald_DH_C"/>
</dbReference>
<accession>A0A6L3AYY6</accession>
<organism evidence="11 12">
    <name type="scientific">Azospirillum brasilense</name>
    <dbReference type="NCBI Taxonomy" id="192"/>
    <lineage>
        <taxon>Bacteria</taxon>
        <taxon>Pseudomonadati</taxon>
        <taxon>Pseudomonadota</taxon>
        <taxon>Alphaproteobacteria</taxon>
        <taxon>Rhodospirillales</taxon>
        <taxon>Azospirillaceae</taxon>
        <taxon>Azospirillum</taxon>
    </lineage>
</organism>
<dbReference type="InterPro" id="IPR050740">
    <property type="entry name" value="Aldehyde_DH_Superfamily"/>
</dbReference>
<dbReference type="InterPro" id="IPR016161">
    <property type="entry name" value="Ald_DH/histidinol_DH"/>
</dbReference>
<dbReference type="AlphaFoldDB" id="A0A6L3AYY6"/>
<evidence type="ECO:0000256" key="7">
    <source>
        <dbReference type="ARBA" id="ARBA00051918"/>
    </source>
</evidence>
<evidence type="ECO:0000256" key="1">
    <source>
        <dbReference type="ARBA" id="ARBA00009986"/>
    </source>
</evidence>
<comment type="subunit">
    <text evidence="2">Homodimer.</text>
</comment>
<keyword evidence="3" id="KW-0521">NADP</keyword>
<dbReference type="PANTHER" id="PTHR43353">
    <property type="entry name" value="SUCCINATE-SEMIALDEHYDE DEHYDROGENASE, MITOCHONDRIAL"/>
    <property type="match status" value="1"/>
</dbReference>
<dbReference type="EC" id="1.2.1.26" evidence="8"/>
<reference evidence="11 12" key="1">
    <citation type="submission" date="2018-07" db="EMBL/GenBank/DDBJ databases">
        <title>Genome sequence of Roseomonas fauriae ATCC 49958.</title>
        <authorList>
            <person name="Sant'Anna F.H."/>
            <person name="Baldani J.I."/>
            <person name="Zilli J.E."/>
            <person name="Reis V.M."/>
            <person name="Hartmann A."/>
            <person name="Cruz L."/>
            <person name="de Souza E.M."/>
            <person name="de Oliveira Pedrosa F."/>
            <person name="Passaglia L.M.P."/>
        </authorList>
    </citation>
    <scope>NUCLEOTIDE SEQUENCE [LARGE SCALE GENOMIC DNA]</scope>
    <source>
        <strain evidence="11 12">ATCC 49958</strain>
    </source>
</reference>
<sequence length="545" mass="57400">MTMTGEMLIGGAAVYGKGVTFRAVDPATGREMEPAFGGGGEDEVERACALAWEAFDIFRETGLETRARLLETMARHILDLGDALVERAVAESGLPRPRIEGERGRTVGQLRLFAQVVREGGWLDAHIDRAQPDRSPLPRPDLRQRHIALGPVAVFGASNFPLAFSVAGGDTASALAAGCPVVVKAHPAHPGTSELVGRAIQAAVAECRLPDGVFSMLFDSGHAVGTALVADRRIKAVGFTGSRRGGVALMNVAAARREPIPVYAEMSSINPIFLLPAALETRAETLGKAFAASLTMGAGQFCTNPGLVLAVDGSGLDRFLEAASAALRESAAATMLTPGIHAAYDDGVRRLMARSDVRTVARGQACAGPNQCQAALFATDARAFLSDPGLQEEVFGSASLVIRCPEVATMRAVAERLEGQLTATVHADGADADVARHLFPTLERKAGRVLFNGWPTGVEVCHAIVHGGPFPATSDSRTTSVGTLAIRRFLRPVCYQDVPAALLPEAVQDGNPLNLWRRIDGDLQGPDGKDASVCEPAGRIEGEAR</sequence>
<evidence type="ECO:0000313" key="11">
    <source>
        <dbReference type="EMBL" id="KAA0684836.1"/>
    </source>
</evidence>
<dbReference type="CDD" id="cd07129">
    <property type="entry name" value="ALDH_KGSADH"/>
    <property type="match status" value="1"/>
</dbReference>
<evidence type="ECO:0000256" key="3">
    <source>
        <dbReference type="ARBA" id="ARBA00022857"/>
    </source>
</evidence>